<reference evidence="5" key="1">
    <citation type="journal article" date="2013" name="Proc. Natl. Acad. Sci. U.S.A.">
        <title>Improving the coverage of the cyanobacterial phylum using diversity-driven genome sequencing.</title>
        <authorList>
            <person name="Shih P.M."/>
            <person name="Wu D."/>
            <person name="Latifi A."/>
            <person name="Axen S.D."/>
            <person name="Fewer D.P."/>
            <person name="Talla E."/>
            <person name="Calteau A."/>
            <person name="Cai F."/>
            <person name="Tandeau de Marsac N."/>
            <person name="Rippka R."/>
            <person name="Herdman M."/>
            <person name="Sivonen K."/>
            <person name="Coursin T."/>
            <person name="Laurent T."/>
            <person name="Goodwin L."/>
            <person name="Nolan M."/>
            <person name="Davenport K.W."/>
            <person name="Han C.S."/>
            <person name="Rubin E.M."/>
            <person name="Eisen J.A."/>
            <person name="Woyke T."/>
            <person name="Gugger M."/>
            <person name="Kerfeld C.A."/>
        </authorList>
    </citation>
    <scope>NUCLEOTIDE SEQUENCE [LARGE SCALE GENOMIC DNA]</scope>
    <source>
        <strain evidence="5">ATCC 29371 / PCC 7437</strain>
    </source>
</reference>
<evidence type="ECO:0000313" key="5">
    <source>
        <dbReference type="Proteomes" id="UP000010473"/>
    </source>
</evidence>
<dbReference type="PATRIC" id="fig|111780.3.peg.1410"/>
<evidence type="ECO:0000259" key="3">
    <source>
        <dbReference type="Pfam" id="PF21537"/>
    </source>
</evidence>
<evidence type="ECO:0000313" key="4">
    <source>
        <dbReference type="EMBL" id="AFZ34919.1"/>
    </source>
</evidence>
<keyword evidence="1" id="KW-1133">Transmembrane helix</keyword>
<keyword evidence="5" id="KW-1185">Reference proteome</keyword>
<feature type="transmembrane region" description="Helical" evidence="1">
    <location>
        <begin position="92"/>
        <end position="112"/>
    </location>
</feature>
<gene>
    <name evidence="4" type="ordered locus">Sta7437_1352</name>
</gene>
<dbReference type="PANTHER" id="PTHR40047">
    <property type="entry name" value="UPF0703 PROTEIN YCGQ"/>
    <property type="match status" value="1"/>
</dbReference>
<dbReference type="eggNOG" id="COG3689">
    <property type="taxonomic scope" value="Bacteria"/>
</dbReference>
<feature type="domain" description="DUF1980" evidence="2">
    <location>
        <begin position="21"/>
        <end position="122"/>
    </location>
</feature>
<keyword evidence="1" id="KW-0472">Membrane</keyword>
<dbReference type="InterPro" id="IPR052955">
    <property type="entry name" value="UPF0703_membrane_permease"/>
</dbReference>
<proteinExistence type="predicted"/>
<dbReference type="OrthoDB" id="9770408at2"/>
<organism evidence="4 5">
    <name type="scientific">Stanieria cyanosphaera (strain ATCC 29371 / PCC 7437)</name>
    <dbReference type="NCBI Taxonomy" id="111780"/>
    <lineage>
        <taxon>Bacteria</taxon>
        <taxon>Bacillati</taxon>
        <taxon>Cyanobacteriota</taxon>
        <taxon>Cyanophyceae</taxon>
        <taxon>Pleurocapsales</taxon>
        <taxon>Dermocarpellaceae</taxon>
        <taxon>Stanieria</taxon>
    </lineage>
</organism>
<dbReference type="Proteomes" id="UP000010473">
    <property type="component" value="Chromosome"/>
</dbReference>
<dbReference type="InterPro" id="IPR048493">
    <property type="entry name" value="DUF1980_N"/>
</dbReference>
<dbReference type="NCBIfam" id="TIGR03943">
    <property type="entry name" value="TIGR03943 family putative permease subunit"/>
    <property type="match status" value="1"/>
</dbReference>
<name>K9XS60_STAC7</name>
<evidence type="ECO:0000256" key="1">
    <source>
        <dbReference type="SAM" id="Phobius"/>
    </source>
</evidence>
<dbReference type="Pfam" id="PF09323">
    <property type="entry name" value="DUF1980"/>
    <property type="match status" value="1"/>
</dbReference>
<dbReference type="RefSeq" id="WP_015192592.1">
    <property type="nucleotide sequence ID" value="NC_019748.1"/>
</dbReference>
<dbReference type="InterPro" id="IPR048447">
    <property type="entry name" value="DUF1980_C"/>
</dbReference>
<accession>K9XS60</accession>
<evidence type="ECO:0008006" key="6">
    <source>
        <dbReference type="Google" id="ProtNLM"/>
    </source>
</evidence>
<protein>
    <recommendedName>
        <fullName evidence="6">TIGR03943 family protein</fullName>
    </recommendedName>
</protein>
<feature type="domain" description="DUF1980" evidence="3">
    <location>
        <begin position="157"/>
        <end position="263"/>
    </location>
</feature>
<keyword evidence="1" id="KW-0812">Transmembrane</keyword>
<sequence length="263" mass="29119">MFNSLISLPKNKSPKFLRWLDILVLLAWGLLLLKYSVTGQYKLLIHPNYFGLIVVSSIVLLALGLLKTFIYWQSSLDTTDNNEHITLLPTGWSGTLLLLVAIAGLIISPRVLNSDTALARGVSDTLPLTRSQPQTFRTSTKPEERTIIDWVRTLNAYPEPDAYAGQPANVTGFVIHLPELPDNYLLLSRFIVTCCAVDAYPVGIPIKLEGNRTAYPPDSWLTVTGTMGTENLTSAESKTTKRQLVLTAKTIESIPTPADPYDY</sequence>
<feature type="transmembrane region" description="Helical" evidence="1">
    <location>
        <begin position="49"/>
        <end position="72"/>
    </location>
</feature>
<dbReference type="HOGENOM" id="CLU_070027_2_0_3"/>
<dbReference type="STRING" id="111780.Sta7437_1352"/>
<evidence type="ECO:0000259" key="2">
    <source>
        <dbReference type="Pfam" id="PF09323"/>
    </source>
</evidence>
<dbReference type="EMBL" id="CP003653">
    <property type="protein sequence ID" value="AFZ34919.1"/>
    <property type="molecule type" value="Genomic_DNA"/>
</dbReference>
<dbReference type="PANTHER" id="PTHR40047:SF1">
    <property type="entry name" value="UPF0703 PROTEIN YCGQ"/>
    <property type="match status" value="1"/>
</dbReference>
<dbReference type="KEGG" id="scs:Sta7437_1352"/>
<dbReference type="InterPro" id="IPR015402">
    <property type="entry name" value="DUF1980"/>
</dbReference>
<feature type="transmembrane region" description="Helical" evidence="1">
    <location>
        <begin position="16"/>
        <end position="37"/>
    </location>
</feature>
<dbReference type="AlphaFoldDB" id="K9XS60"/>
<dbReference type="Pfam" id="PF21537">
    <property type="entry name" value="DUF1980_C"/>
    <property type="match status" value="1"/>
</dbReference>